<keyword evidence="8 9" id="KW-0961">Cell wall biogenesis/degradation</keyword>
<dbReference type="InterPro" id="IPR005490">
    <property type="entry name" value="LD_TPept_cat_dom"/>
</dbReference>
<gene>
    <name evidence="11" type="ORF">VLY81_03125</name>
</gene>
<evidence type="ECO:0000256" key="6">
    <source>
        <dbReference type="ARBA" id="ARBA00022960"/>
    </source>
</evidence>
<dbReference type="Pfam" id="PF03734">
    <property type="entry name" value="YkuD"/>
    <property type="match status" value="1"/>
</dbReference>
<dbReference type="Pfam" id="PF01471">
    <property type="entry name" value="PG_binding_1"/>
    <property type="match status" value="2"/>
</dbReference>
<protein>
    <submittedName>
        <fullName evidence="11">Peptidoglycan-binding protein</fullName>
    </submittedName>
</protein>
<dbReference type="RefSeq" id="WP_324669567.1">
    <property type="nucleotide sequence ID" value="NZ_CP141614.1"/>
</dbReference>
<evidence type="ECO:0000256" key="5">
    <source>
        <dbReference type="ARBA" id="ARBA00022801"/>
    </source>
</evidence>
<evidence type="ECO:0000256" key="4">
    <source>
        <dbReference type="ARBA" id="ARBA00022679"/>
    </source>
</evidence>
<evidence type="ECO:0000256" key="3">
    <source>
        <dbReference type="ARBA" id="ARBA00022676"/>
    </source>
</evidence>
<dbReference type="CDD" id="cd16913">
    <property type="entry name" value="YkuD_like"/>
    <property type="match status" value="1"/>
</dbReference>
<evidence type="ECO:0000256" key="2">
    <source>
        <dbReference type="ARBA" id="ARBA00005992"/>
    </source>
</evidence>
<evidence type="ECO:0000259" key="10">
    <source>
        <dbReference type="PROSITE" id="PS52029"/>
    </source>
</evidence>
<dbReference type="InterPro" id="IPR038063">
    <property type="entry name" value="Transpep_catalytic_dom"/>
</dbReference>
<dbReference type="InterPro" id="IPR050979">
    <property type="entry name" value="LD-transpeptidase"/>
</dbReference>
<dbReference type="PANTHER" id="PTHR30582">
    <property type="entry name" value="L,D-TRANSPEPTIDASE"/>
    <property type="match status" value="1"/>
</dbReference>
<keyword evidence="5" id="KW-0378">Hydrolase</keyword>
<dbReference type="InterPro" id="IPR036366">
    <property type="entry name" value="PGBDSf"/>
</dbReference>
<name>A0ABZ1BQT3_9FIRM</name>
<keyword evidence="4" id="KW-0808">Transferase</keyword>
<comment type="similarity">
    <text evidence="2">Belongs to the YkuD family.</text>
</comment>
<feature type="active site" description="Nucleophile" evidence="9">
    <location>
        <position position="221"/>
    </location>
</feature>
<dbReference type="PANTHER" id="PTHR30582:SF24">
    <property type="entry name" value="L,D-TRANSPEPTIDASE ERFK_SRFK-RELATED"/>
    <property type="match status" value="1"/>
</dbReference>
<sequence>MLAAQAWTAATVVAATGPASTGPMMGVCAEAETLGVPGRPDPPDAVRELQLGLRLLGRFAHPITGLYDERTREALRRFQAEHGLTPDGVVGPRTWEALARAYEQEAAGLAATQRAAPGSADARPLPSHPDRQAGGYWIVIDTTAVELTLYQGEQVVRRWPVAVGKPSTITPVGEWRVIRKARDWGGGFGTRWLGLDVPWGIYGIHGTNKPWSIGTRASGGCIRMFNDDVEQLWDMVPEGTPVTIVGVLPEATWDSPIGSGASGWNVPVLQWALRDHGFDAGRADGKMGPQTMQAVAEAQRQWALPPVAAATPDLFRALGLRM</sequence>
<dbReference type="EMBL" id="CP141614">
    <property type="protein sequence ID" value="WRP15176.1"/>
    <property type="molecule type" value="Genomic_DNA"/>
</dbReference>
<keyword evidence="7 9" id="KW-0573">Peptidoglycan synthesis</keyword>
<evidence type="ECO:0000256" key="7">
    <source>
        <dbReference type="ARBA" id="ARBA00022984"/>
    </source>
</evidence>
<dbReference type="Proteomes" id="UP001333102">
    <property type="component" value="Chromosome"/>
</dbReference>
<organism evidence="11 12">
    <name type="scientific">Geochorda subterranea</name>
    <dbReference type="NCBI Taxonomy" id="3109564"/>
    <lineage>
        <taxon>Bacteria</taxon>
        <taxon>Bacillati</taxon>
        <taxon>Bacillota</taxon>
        <taxon>Limnochordia</taxon>
        <taxon>Limnochordales</taxon>
        <taxon>Geochordaceae</taxon>
        <taxon>Geochorda</taxon>
    </lineage>
</organism>
<evidence type="ECO:0000256" key="8">
    <source>
        <dbReference type="ARBA" id="ARBA00023316"/>
    </source>
</evidence>
<dbReference type="Gene3D" id="1.10.101.10">
    <property type="entry name" value="PGBD-like superfamily/PGBD"/>
    <property type="match status" value="2"/>
</dbReference>
<keyword evidence="3" id="KW-0328">Glycosyltransferase</keyword>
<dbReference type="SUPFAM" id="SSF47090">
    <property type="entry name" value="PGBD-like"/>
    <property type="match status" value="2"/>
</dbReference>
<dbReference type="PROSITE" id="PS52029">
    <property type="entry name" value="LD_TPASE"/>
    <property type="match status" value="1"/>
</dbReference>
<dbReference type="InterPro" id="IPR002477">
    <property type="entry name" value="Peptidoglycan-bd-like"/>
</dbReference>
<comment type="pathway">
    <text evidence="1 9">Cell wall biogenesis; peptidoglycan biosynthesis.</text>
</comment>
<evidence type="ECO:0000256" key="1">
    <source>
        <dbReference type="ARBA" id="ARBA00004752"/>
    </source>
</evidence>
<feature type="domain" description="L,D-TPase catalytic" evidence="10">
    <location>
        <begin position="136"/>
        <end position="245"/>
    </location>
</feature>
<dbReference type="Gene3D" id="2.40.440.10">
    <property type="entry name" value="L,D-transpeptidase catalytic domain-like"/>
    <property type="match status" value="1"/>
</dbReference>
<dbReference type="SUPFAM" id="SSF141523">
    <property type="entry name" value="L,D-transpeptidase catalytic domain-like"/>
    <property type="match status" value="1"/>
</dbReference>
<evidence type="ECO:0000256" key="9">
    <source>
        <dbReference type="PROSITE-ProRule" id="PRU01373"/>
    </source>
</evidence>
<accession>A0ABZ1BQT3</accession>
<keyword evidence="12" id="KW-1185">Reference proteome</keyword>
<reference evidence="12" key="1">
    <citation type="submission" date="2023-12" db="EMBL/GenBank/DDBJ databases">
        <title>Novel isolates from deep terrestrial aquifers shed light on the physiology and ecology of the class Limnochordia.</title>
        <authorList>
            <person name="Karnachuk O.V."/>
            <person name="Lukina A.P."/>
            <person name="Avakyan M.R."/>
            <person name="Kadnikov V."/>
            <person name="Begmatov S."/>
            <person name="Beletsky A.V."/>
            <person name="Mardanov A.V."/>
            <person name="Ravin N.V."/>
        </authorList>
    </citation>
    <scope>NUCLEOTIDE SEQUENCE [LARGE SCALE GENOMIC DNA]</scope>
    <source>
        <strain evidence="12">LN</strain>
    </source>
</reference>
<evidence type="ECO:0000313" key="12">
    <source>
        <dbReference type="Proteomes" id="UP001333102"/>
    </source>
</evidence>
<proteinExistence type="inferred from homology"/>
<feature type="active site" description="Proton donor/acceptor" evidence="9">
    <location>
        <position position="205"/>
    </location>
</feature>
<keyword evidence="6 9" id="KW-0133">Cell shape</keyword>
<dbReference type="InterPro" id="IPR036365">
    <property type="entry name" value="PGBD-like_sf"/>
</dbReference>
<evidence type="ECO:0000313" key="11">
    <source>
        <dbReference type="EMBL" id="WRP15176.1"/>
    </source>
</evidence>